<dbReference type="RefSeq" id="WP_309560585.1">
    <property type="nucleotide sequence ID" value="NZ_JAVJIU010000001.1"/>
</dbReference>
<dbReference type="EMBL" id="JAVJIU010000001">
    <property type="protein sequence ID" value="MDR5589711.1"/>
    <property type="molecule type" value="Genomic_DNA"/>
</dbReference>
<keyword evidence="1 4" id="KW-0808">Transferase</keyword>
<keyword evidence="5" id="KW-1185">Reference proteome</keyword>
<dbReference type="EC" id="2.4.-.-" evidence="4"/>
<organism evidence="4 5">
    <name type="scientific">Christiangramia sediminicola</name>
    <dbReference type="NCBI Taxonomy" id="3073267"/>
    <lineage>
        <taxon>Bacteria</taxon>
        <taxon>Pseudomonadati</taxon>
        <taxon>Bacteroidota</taxon>
        <taxon>Flavobacteriia</taxon>
        <taxon>Flavobacteriales</taxon>
        <taxon>Flavobacteriaceae</taxon>
        <taxon>Christiangramia</taxon>
    </lineage>
</organism>
<evidence type="ECO:0000259" key="2">
    <source>
        <dbReference type="Pfam" id="PF00535"/>
    </source>
</evidence>
<dbReference type="GO" id="GO:0016757">
    <property type="term" value="F:glycosyltransferase activity"/>
    <property type="evidence" value="ECO:0007669"/>
    <property type="project" value="UniProtKB-KW"/>
</dbReference>
<dbReference type="InterPro" id="IPR050834">
    <property type="entry name" value="Glycosyltransf_2"/>
</dbReference>
<dbReference type="PANTHER" id="PTHR43685:SF2">
    <property type="entry name" value="GLYCOSYLTRANSFERASE 2-LIKE DOMAIN-CONTAINING PROTEIN"/>
    <property type="match status" value="1"/>
</dbReference>
<dbReference type="CDD" id="cd00761">
    <property type="entry name" value="Glyco_tranf_GTA_type"/>
    <property type="match status" value="1"/>
</dbReference>
<reference evidence="5" key="1">
    <citation type="submission" date="2023-07" db="EMBL/GenBank/DDBJ databases">
        <title>Christiangramia sp. SM2212., a novel bacterium of the family Flavobacteriaceae isolated from the sea sediment.</title>
        <authorList>
            <person name="Wang J."/>
            <person name="Zhang X."/>
        </authorList>
    </citation>
    <scope>NUCLEOTIDE SEQUENCE [LARGE SCALE GENOMIC DNA]</scope>
    <source>
        <strain evidence="5">SM2212</strain>
    </source>
</reference>
<dbReference type="Gene3D" id="3.90.550.10">
    <property type="entry name" value="Spore Coat Polysaccharide Biosynthesis Protein SpsA, Chain A"/>
    <property type="match status" value="1"/>
</dbReference>
<dbReference type="PANTHER" id="PTHR43685">
    <property type="entry name" value="GLYCOSYLTRANSFERASE"/>
    <property type="match status" value="1"/>
</dbReference>
<evidence type="ECO:0000313" key="4">
    <source>
        <dbReference type="EMBL" id="MDR5589711.1"/>
    </source>
</evidence>
<dbReference type="InterPro" id="IPR027791">
    <property type="entry name" value="Galactosyl_T_C"/>
</dbReference>
<protein>
    <submittedName>
        <fullName evidence="4">Glycosyltransferase</fullName>
        <ecNumber evidence="4">2.4.-.-</ecNumber>
    </submittedName>
</protein>
<dbReference type="Pfam" id="PF00535">
    <property type="entry name" value="Glycos_transf_2"/>
    <property type="match status" value="1"/>
</dbReference>
<dbReference type="SUPFAM" id="SSF53448">
    <property type="entry name" value="Nucleotide-diphospho-sugar transferases"/>
    <property type="match status" value="1"/>
</dbReference>
<sequence length="361" mass="42499">MELLSIIFAYRNREISRIKAAMDSLKDQNNMGFEVIFVNYGSKPEISRDLEKLLAGYSFIKYYYLEVAQQLWNKSRALNFGIKKTDSPYIFIADVDIIFSPDSIDIFHKQASLDHFTLFTMGYLGKKDSIQISSKLDFKNLNPERYGKVNGMILTSKKSFWEVKGYDEFFHFYGAEDVDLISRLENAGYKSNMLTDAYFYHIWHESYQKTDDNVLSVVPRLTNALRINQQHYFYHQREKITIPEKQDSWGEVIDKSLSNLLKTPSKKILLENTFAQVDHFFNEELYDIKNQILEVTIKEDPYYNSVKFKSKKLLGMQSQTYISLKEISNVILKKIIFDYRSSNYSFEITEDLKTIIFKIQL</sequence>
<accession>A0ABU1EMU1</accession>
<feature type="domain" description="Galactosyltransferase C-terminal" evidence="3">
    <location>
        <begin position="149"/>
        <end position="204"/>
    </location>
</feature>
<gene>
    <name evidence="4" type="ORF">RE431_03610</name>
</gene>
<comment type="caution">
    <text evidence="4">The sequence shown here is derived from an EMBL/GenBank/DDBJ whole genome shotgun (WGS) entry which is preliminary data.</text>
</comment>
<evidence type="ECO:0000259" key="3">
    <source>
        <dbReference type="Pfam" id="PF02709"/>
    </source>
</evidence>
<keyword evidence="4" id="KW-0328">Glycosyltransferase</keyword>
<dbReference type="Proteomes" id="UP001257234">
    <property type="component" value="Unassembled WGS sequence"/>
</dbReference>
<dbReference type="InterPro" id="IPR029044">
    <property type="entry name" value="Nucleotide-diphossugar_trans"/>
</dbReference>
<name>A0ABU1EMU1_9FLAO</name>
<evidence type="ECO:0000256" key="1">
    <source>
        <dbReference type="ARBA" id="ARBA00022679"/>
    </source>
</evidence>
<dbReference type="Pfam" id="PF02709">
    <property type="entry name" value="Glyco_transf_7C"/>
    <property type="match status" value="1"/>
</dbReference>
<dbReference type="InterPro" id="IPR001173">
    <property type="entry name" value="Glyco_trans_2-like"/>
</dbReference>
<proteinExistence type="predicted"/>
<evidence type="ECO:0000313" key="5">
    <source>
        <dbReference type="Proteomes" id="UP001257234"/>
    </source>
</evidence>
<feature type="domain" description="Glycosyltransferase 2-like" evidence="2">
    <location>
        <begin position="5"/>
        <end position="109"/>
    </location>
</feature>